<keyword evidence="1" id="KW-0472">Membrane</keyword>
<dbReference type="AlphaFoldDB" id="A0A0A8Y4Z9"/>
<sequence length="25" mass="3082">MMTYLFNIWYLLQICTLVLHLMHIA</sequence>
<organism evidence="2">
    <name type="scientific">Arundo donax</name>
    <name type="common">Giant reed</name>
    <name type="synonym">Donax arundinaceus</name>
    <dbReference type="NCBI Taxonomy" id="35708"/>
    <lineage>
        <taxon>Eukaryota</taxon>
        <taxon>Viridiplantae</taxon>
        <taxon>Streptophyta</taxon>
        <taxon>Embryophyta</taxon>
        <taxon>Tracheophyta</taxon>
        <taxon>Spermatophyta</taxon>
        <taxon>Magnoliopsida</taxon>
        <taxon>Liliopsida</taxon>
        <taxon>Poales</taxon>
        <taxon>Poaceae</taxon>
        <taxon>PACMAD clade</taxon>
        <taxon>Arundinoideae</taxon>
        <taxon>Arundineae</taxon>
        <taxon>Arundo</taxon>
    </lineage>
</organism>
<protein>
    <submittedName>
        <fullName evidence="2">Uncharacterized protein</fullName>
    </submittedName>
</protein>
<evidence type="ECO:0000256" key="1">
    <source>
        <dbReference type="SAM" id="Phobius"/>
    </source>
</evidence>
<evidence type="ECO:0000313" key="2">
    <source>
        <dbReference type="EMBL" id="JAD20575.1"/>
    </source>
</evidence>
<accession>A0A0A8Y4Z9</accession>
<proteinExistence type="predicted"/>
<reference evidence="2" key="2">
    <citation type="journal article" date="2015" name="Data Brief">
        <title>Shoot transcriptome of the giant reed, Arundo donax.</title>
        <authorList>
            <person name="Barrero R.A."/>
            <person name="Guerrero F.D."/>
            <person name="Moolhuijzen P."/>
            <person name="Goolsby J.A."/>
            <person name="Tidwell J."/>
            <person name="Bellgard S.E."/>
            <person name="Bellgard M.I."/>
        </authorList>
    </citation>
    <scope>NUCLEOTIDE SEQUENCE</scope>
    <source>
        <tissue evidence="2">Shoot tissue taken approximately 20 cm above the soil surface</tissue>
    </source>
</reference>
<keyword evidence="1" id="KW-0812">Transmembrane</keyword>
<feature type="transmembrane region" description="Helical" evidence="1">
    <location>
        <begin position="6"/>
        <end position="24"/>
    </location>
</feature>
<dbReference type="EMBL" id="GBRH01277320">
    <property type="protein sequence ID" value="JAD20575.1"/>
    <property type="molecule type" value="Transcribed_RNA"/>
</dbReference>
<name>A0A0A8Y4Z9_ARUDO</name>
<reference evidence="2" key="1">
    <citation type="submission" date="2014-09" db="EMBL/GenBank/DDBJ databases">
        <authorList>
            <person name="Magalhaes I.L.F."/>
            <person name="Oliveira U."/>
            <person name="Santos F.R."/>
            <person name="Vidigal T.H.D.A."/>
            <person name="Brescovit A.D."/>
            <person name="Santos A.J."/>
        </authorList>
    </citation>
    <scope>NUCLEOTIDE SEQUENCE</scope>
    <source>
        <tissue evidence="2">Shoot tissue taken approximately 20 cm above the soil surface</tissue>
    </source>
</reference>
<keyword evidence="1" id="KW-1133">Transmembrane helix</keyword>